<dbReference type="InterPro" id="IPR059226">
    <property type="entry name" value="Choice_anch_Q_dom"/>
</dbReference>
<organism evidence="3 4">
    <name type="scientific">Saltatorellus ferox</name>
    <dbReference type="NCBI Taxonomy" id="2528018"/>
    <lineage>
        <taxon>Bacteria</taxon>
        <taxon>Pseudomonadati</taxon>
        <taxon>Planctomycetota</taxon>
        <taxon>Planctomycetia</taxon>
        <taxon>Planctomycetia incertae sedis</taxon>
        <taxon>Saltatorellus</taxon>
    </lineage>
</organism>
<dbReference type="SUPFAM" id="SSF51126">
    <property type="entry name" value="Pectin lyase-like"/>
    <property type="match status" value="1"/>
</dbReference>
<reference evidence="3 4" key="1">
    <citation type="submission" date="2019-02" db="EMBL/GenBank/DDBJ databases">
        <title>Deep-cultivation of Planctomycetes and their phenomic and genomic characterization uncovers novel biology.</title>
        <authorList>
            <person name="Wiegand S."/>
            <person name="Jogler M."/>
            <person name="Boedeker C."/>
            <person name="Pinto D."/>
            <person name="Vollmers J."/>
            <person name="Rivas-Marin E."/>
            <person name="Kohn T."/>
            <person name="Peeters S.H."/>
            <person name="Heuer A."/>
            <person name="Rast P."/>
            <person name="Oberbeckmann S."/>
            <person name="Bunk B."/>
            <person name="Jeske O."/>
            <person name="Meyerdierks A."/>
            <person name="Storesund J.E."/>
            <person name="Kallscheuer N."/>
            <person name="Luecker S."/>
            <person name="Lage O.M."/>
            <person name="Pohl T."/>
            <person name="Merkel B.J."/>
            <person name="Hornburger P."/>
            <person name="Mueller R.-W."/>
            <person name="Bruemmer F."/>
            <person name="Labrenz M."/>
            <person name="Spormann A.M."/>
            <person name="Op den Camp H."/>
            <person name="Overmann J."/>
            <person name="Amann R."/>
            <person name="Jetten M.S.M."/>
            <person name="Mascher T."/>
            <person name="Medema M.H."/>
            <person name="Devos D.P."/>
            <person name="Kaster A.-K."/>
            <person name="Ovreas L."/>
            <person name="Rohde M."/>
            <person name="Galperin M.Y."/>
            <person name="Jogler C."/>
        </authorList>
    </citation>
    <scope>NUCLEOTIDE SEQUENCE [LARGE SCALE GENOMIC DNA]</scope>
    <source>
        <strain evidence="3 4">Poly30</strain>
    </source>
</reference>
<dbReference type="InterPro" id="IPR006626">
    <property type="entry name" value="PbH1"/>
</dbReference>
<evidence type="ECO:0000313" key="3">
    <source>
        <dbReference type="EMBL" id="QDV09659.1"/>
    </source>
</evidence>
<gene>
    <name evidence="3" type="ORF">Poly30_52170</name>
</gene>
<evidence type="ECO:0000313" key="4">
    <source>
        <dbReference type="Proteomes" id="UP000320390"/>
    </source>
</evidence>
<dbReference type="NCBIfam" id="NF041518">
    <property type="entry name" value="choice_anch_Q"/>
    <property type="match status" value="1"/>
</dbReference>
<dbReference type="AlphaFoldDB" id="A0A518F003"/>
<dbReference type="Pfam" id="PF07602">
    <property type="entry name" value="DUF1565"/>
    <property type="match status" value="1"/>
</dbReference>
<evidence type="ECO:0000259" key="2">
    <source>
        <dbReference type="Pfam" id="PF13229"/>
    </source>
</evidence>
<proteinExistence type="predicted"/>
<dbReference type="Proteomes" id="UP000320390">
    <property type="component" value="Chromosome"/>
</dbReference>
<feature type="domain" description="Right handed beta helix" evidence="2">
    <location>
        <begin position="191"/>
        <end position="290"/>
    </location>
</feature>
<name>A0A518F003_9BACT</name>
<dbReference type="InterPro" id="IPR011050">
    <property type="entry name" value="Pectin_lyase_fold/virulence"/>
</dbReference>
<accession>A0A518F003</accession>
<dbReference type="InterPro" id="IPR011459">
    <property type="entry name" value="DUF1565"/>
</dbReference>
<dbReference type="Pfam" id="PF13229">
    <property type="entry name" value="Beta_helix"/>
    <property type="match status" value="1"/>
</dbReference>
<dbReference type="InterPro" id="IPR012334">
    <property type="entry name" value="Pectin_lyas_fold"/>
</dbReference>
<dbReference type="Gene3D" id="2.160.20.10">
    <property type="entry name" value="Single-stranded right-handed beta-helix, Pectin lyase-like"/>
    <property type="match status" value="1"/>
</dbReference>
<sequence length="534" mass="55080">MLLSLLCSIVSPASPAEILYVDQRTADCQAADGSHRRPYCTINGAIDAAQSGDTIRVAPGTYQEELYLTKDLRIEGMAGAAVTRIDGEFQRRVVTVTASAAVTLRGLTLQNGNASHAGGIWNRHIVRVFECVIERNQGLDNAGLGIASGGICSLGEELTIEDSVVSHNRLSVFTYGAGSAIMAFPGSEIGAFVDIRNCTIANNEAPNFPEATAIYAGGASLYVTNTTVSGNQGGGVLFEAFQGGLIKEECRLNHCTIVDNHGLDYAGVGARPNALPQTLVIENSIVAGNGAMSFEGDVRGAMRSAGHNLIGSVGPTTGLSPGLGDLMGAPGAPVLAHLTALEFAGGLGPTHGLEPISPAIDAAGASPDPPLDQRGVARPIGAVDMGAREMSRSVDVSVCSAEPNSTGRRGRVTVSTDGSLLGNAVDLTALDLPRFVTTIFLASRAITTGSQPAGSSGILCLGPDLGLLNRGARIVRSDGLGRASLRIDLTTLPTSMGSTAAAAGESWYFQAWHRDRTDVGVTSGLSSAVQANWQ</sequence>
<evidence type="ECO:0000259" key="1">
    <source>
        <dbReference type="Pfam" id="PF07602"/>
    </source>
</evidence>
<keyword evidence="4" id="KW-1185">Reference proteome</keyword>
<protein>
    <submittedName>
        <fullName evidence="3">Uncharacterized protein</fullName>
    </submittedName>
</protein>
<dbReference type="RefSeq" id="WP_419190666.1">
    <property type="nucleotide sequence ID" value="NZ_CP036434.1"/>
</dbReference>
<dbReference type="EMBL" id="CP036434">
    <property type="protein sequence ID" value="QDV09659.1"/>
    <property type="molecule type" value="Genomic_DNA"/>
</dbReference>
<feature type="domain" description="DUF1565" evidence="1">
    <location>
        <begin position="30"/>
        <end position="66"/>
    </location>
</feature>
<dbReference type="SMART" id="SM00710">
    <property type="entry name" value="PbH1"/>
    <property type="match status" value="6"/>
</dbReference>
<dbReference type="InterPro" id="IPR039448">
    <property type="entry name" value="Beta_helix"/>
</dbReference>